<evidence type="ECO:0000259" key="1">
    <source>
        <dbReference type="Pfam" id="PF13472"/>
    </source>
</evidence>
<sequence length="215" mass="24364">MKNKMKKKRVLCFGDSNTWGYIPGSGERYLEDERYPGILQATLGEEYRVVEEGLNGRTTVFADLIEPQRCGIEQVLPILLSHAPLDFLIIMLGTNDTKIRFMVNATVISYGMEEMLVRALDIIRNTEQRTKVILAAPVPLGKVEDSMFDQESVVKSQELARHYLELSKKYKCVFFDAGEVVRELGSDGIHLDLEGHKRIGTALAAVIKKMKEREE</sequence>
<dbReference type="InterPro" id="IPR036514">
    <property type="entry name" value="SGNH_hydro_sf"/>
</dbReference>
<dbReference type="Proteomes" id="UP001523565">
    <property type="component" value="Unassembled WGS sequence"/>
</dbReference>
<organism evidence="2 3">
    <name type="scientific">Ohessyouella blattaphilus</name>
    <dbReference type="NCBI Taxonomy" id="2949333"/>
    <lineage>
        <taxon>Bacteria</taxon>
        <taxon>Bacillati</taxon>
        <taxon>Bacillota</taxon>
        <taxon>Clostridia</taxon>
        <taxon>Lachnospirales</taxon>
        <taxon>Lachnospiraceae</taxon>
        <taxon>Ohessyouella</taxon>
    </lineage>
</organism>
<dbReference type="PANTHER" id="PTHR30383">
    <property type="entry name" value="THIOESTERASE 1/PROTEASE 1/LYSOPHOSPHOLIPASE L1"/>
    <property type="match status" value="1"/>
</dbReference>
<evidence type="ECO:0000313" key="2">
    <source>
        <dbReference type="EMBL" id="MCP1110381.1"/>
    </source>
</evidence>
<dbReference type="InterPro" id="IPR051532">
    <property type="entry name" value="Ester_Hydrolysis_Enzymes"/>
</dbReference>
<dbReference type="PANTHER" id="PTHR30383:SF29">
    <property type="entry name" value="SGNH HYDROLASE-TYPE ESTERASE DOMAIN-CONTAINING PROTEIN"/>
    <property type="match status" value="1"/>
</dbReference>
<gene>
    <name evidence="2" type="ORF">NK118_08965</name>
</gene>
<keyword evidence="3" id="KW-1185">Reference proteome</keyword>
<evidence type="ECO:0000313" key="3">
    <source>
        <dbReference type="Proteomes" id="UP001523565"/>
    </source>
</evidence>
<accession>A0ABT1EI54</accession>
<comment type="caution">
    <text evidence="2">The sequence shown here is derived from an EMBL/GenBank/DDBJ whole genome shotgun (WGS) entry which is preliminary data.</text>
</comment>
<feature type="domain" description="SGNH hydrolase-type esterase" evidence="1">
    <location>
        <begin position="12"/>
        <end position="198"/>
    </location>
</feature>
<dbReference type="EMBL" id="JAMZFV010000012">
    <property type="protein sequence ID" value="MCP1110381.1"/>
    <property type="molecule type" value="Genomic_DNA"/>
</dbReference>
<dbReference type="InterPro" id="IPR013830">
    <property type="entry name" value="SGNH_hydro"/>
</dbReference>
<reference evidence="2 3" key="1">
    <citation type="journal article" date="2022" name="Genome Biol. Evol.">
        <title>Host diet, physiology and behaviors set the stage for Lachnospiraceae cladogenesis.</title>
        <authorList>
            <person name="Vera-Ponce De Leon A."/>
            <person name="Schneider M."/>
            <person name="Jahnes B.C."/>
            <person name="Sadowski V."/>
            <person name="Camuy-Velez L.A."/>
            <person name="Duan J."/>
            <person name="Sabree Z.L."/>
        </authorList>
    </citation>
    <scope>NUCLEOTIDE SEQUENCE [LARGE SCALE GENOMIC DNA]</scope>
    <source>
        <strain evidence="2 3">PAL227</strain>
    </source>
</reference>
<dbReference type="Pfam" id="PF13472">
    <property type="entry name" value="Lipase_GDSL_2"/>
    <property type="match status" value="1"/>
</dbReference>
<proteinExistence type="predicted"/>
<dbReference type="RefSeq" id="WP_262069262.1">
    <property type="nucleotide sequence ID" value="NZ_JAMXOC010000012.1"/>
</dbReference>
<dbReference type="Gene3D" id="3.40.50.1110">
    <property type="entry name" value="SGNH hydrolase"/>
    <property type="match status" value="1"/>
</dbReference>
<dbReference type="SUPFAM" id="SSF52266">
    <property type="entry name" value="SGNH hydrolase"/>
    <property type="match status" value="1"/>
</dbReference>
<name>A0ABT1EI54_9FIRM</name>
<protein>
    <submittedName>
        <fullName evidence="2">GDSL-type esterase/lipase family protein</fullName>
    </submittedName>
</protein>